<accession>A0A016RTW9</accession>
<evidence type="ECO:0000313" key="2">
    <source>
        <dbReference type="Proteomes" id="UP000024635"/>
    </source>
</evidence>
<evidence type="ECO:0000313" key="1">
    <source>
        <dbReference type="EMBL" id="EYB81835.1"/>
    </source>
</evidence>
<comment type="caution">
    <text evidence="1">The sequence shown here is derived from an EMBL/GenBank/DDBJ whole genome shotgun (WGS) entry which is preliminary data.</text>
</comment>
<dbReference type="AlphaFoldDB" id="A0A016RTW9"/>
<protein>
    <submittedName>
        <fullName evidence="1">Uncharacterized protein</fullName>
    </submittedName>
</protein>
<dbReference type="EMBL" id="JARK01001709">
    <property type="protein sequence ID" value="EYB81835.1"/>
    <property type="molecule type" value="Genomic_DNA"/>
</dbReference>
<gene>
    <name evidence="1" type="primary">Acey_s0373.g186</name>
    <name evidence="1" type="ORF">Y032_0373g186</name>
</gene>
<proteinExistence type="predicted"/>
<dbReference type="Proteomes" id="UP000024635">
    <property type="component" value="Unassembled WGS sequence"/>
</dbReference>
<name>A0A016RTW9_9BILA</name>
<keyword evidence="2" id="KW-1185">Reference proteome</keyword>
<sequence length="158" mass="17600">MLGPLRCYKLCAVYVNSSRTFSATDCGVGMFHVHNFEWTFEARDLLSSTKWSAGGEEIAVDSRLNETDFVKTAQEFRTKKNRSRAPFVTGNLELMLNKAIVALPCSVSRGMTPTGRTQKWAGLSRLFRRLSRLILRVSCCDLAAATAGAGQVILQRQY</sequence>
<organism evidence="1 2">
    <name type="scientific">Ancylostoma ceylanicum</name>
    <dbReference type="NCBI Taxonomy" id="53326"/>
    <lineage>
        <taxon>Eukaryota</taxon>
        <taxon>Metazoa</taxon>
        <taxon>Ecdysozoa</taxon>
        <taxon>Nematoda</taxon>
        <taxon>Chromadorea</taxon>
        <taxon>Rhabditida</taxon>
        <taxon>Rhabditina</taxon>
        <taxon>Rhabditomorpha</taxon>
        <taxon>Strongyloidea</taxon>
        <taxon>Ancylostomatidae</taxon>
        <taxon>Ancylostomatinae</taxon>
        <taxon>Ancylostoma</taxon>
    </lineage>
</organism>
<reference evidence="2" key="1">
    <citation type="journal article" date="2015" name="Nat. Genet.">
        <title>The genome and transcriptome of the zoonotic hookworm Ancylostoma ceylanicum identify infection-specific gene families.</title>
        <authorList>
            <person name="Schwarz E.M."/>
            <person name="Hu Y."/>
            <person name="Antoshechkin I."/>
            <person name="Miller M.M."/>
            <person name="Sternberg P.W."/>
            <person name="Aroian R.V."/>
        </authorList>
    </citation>
    <scope>NUCLEOTIDE SEQUENCE</scope>
    <source>
        <strain evidence="2">HY135</strain>
    </source>
</reference>